<feature type="domain" description="3-hydroxyacyl-CoA dehydrogenase NAD binding" evidence="7">
    <location>
        <begin position="11"/>
        <end position="205"/>
    </location>
</feature>
<evidence type="ECO:0000256" key="3">
    <source>
        <dbReference type="ARBA" id="ARBA00023002"/>
    </source>
</evidence>
<dbReference type="InterPro" id="IPR036291">
    <property type="entry name" value="NAD(P)-bd_dom_sf"/>
</dbReference>
<dbReference type="EMBL" id="GL377308">
    <property type="protein sequence ID" value="EFI95363.1"/>
    <property type="molecule type" value="Genomic_DNA"/>
</dbReference>
<evidence type="ECO:0000259" key="7">
    <source>
        <dbReference type="Pfam" id="PF02737"/>
    </source>
</evidence>
<dbReference type="InParanoid" id="D8QA96"/>
<feature type="binding site" evidence="5">
    <location>
        <position position="106"/>
    </location>
    <ligand>
        <name>NAD(+)</name>
        <dbReference type="ChEBI" id="CHEBI:57540"/>
    </ligand>
</feature>
<dbReference type="eggNOG" id="KOG2304">
    <property type="taxonomic scope" value="Eukaryota"/>
</dbReference>
<feature type="binding site" evidence="5">
    <location>
        <position position="39"/>
    </location>
    <ligand>
        <name>NAD(+)</name>
        <dbReference type="ChEBI" id="CHEBI:57540"/>
    </ligand>
</feature>
<reference evidence="8 9" key="1">
    <citation type="journal article" date="2010" name="Nat. Biotechnol.">
        <title>Genome sequence of the model mushroom Schizophyllum commune.</title>
        <authorList>
            <person name="Ohm R.A."/>
            <person name="de Jong J.F."/>
            <person name="Lugones L.G."/>
            <person name="Aerts A."/>
            <person name="Kothe E."/>
            <person name="Stajich J.E."/>
            <person name="de Vries R.P."/>
            <person name="Record E."/>
            <person name="Levasseur A."/>
            <person name="Baker S.E."/>
            <person name="Bartholomew K.A."/>
            <person name="Coutinho P.M."/>
            <person name="Erdmann S."/>
            <person name="Fowler T.J."/>
            <person name="Gathman A.C."/>
            <person name="Lombard V."/>
            <person name="Henrissat B."/>
            <person name="Knabe N."/>
            <person name="Kuees U."/>
            <person name="Lilly W.W."/>
            <person name="Lindquist E."/>
            <person name="Lucas S."/>
            <person name="Magnuson J.K."/>
            <person name="Piumi F."/>
            <person name="Raudaskoski M."/>
            <person name="Salamov A."/>
            <person name="Schmutz J."/>
            <person name="Schwarze F.W.M.R."/>
            <person name="vanKuyk P.A."/>
            <person name="Horton J.S."/>
            <person name="Grigoriev I.V."/>
            <person name="Woesten H.A.B."/>
        </authorList>
    </citation>
    <scope>NUCLEOTIDE SEQUENCE [LARGE SCALE GENOMIC DNA]</scope>
    <source>
        <strain evidence="9">H4-8 / FGSC 9210</strain>
    </source>
</reference>
<keyword evidence="3" id="KW-0560">Oxidoreductase</keyword>
<dbReference type="OMA" id="MAHPMGP"/>
<evidence type="ECO:0000256" key="4">
    <source>
        <dbReference type="PIRSR" id="PIRSR000105-1"/>
    </source>
</evidence>
<feature type="binding site" evidence="5">
    <location>
        <position position="128"/>
    </location>
    <ligand>
        <name>NAD(+)</name>
        <dbReference type="ChEBI" id="CHEBI:57540"/>
    </ligand>
</feature>
<feature type="binding site" evidence="5">
    <location>
        <position position="296"/>
    </location>
    <ligand>
        <name>NAD(+)</name>
        <dbReference type="ChEBI" id="CHEBI:57540"/>
    </ligand>
</feature>
<dbReference type="RefSeq" id="XP_003030266.1">
    <property type="nucleotide sequence ID" value="XM_003030220.1"/>
</dbReference>
<comment type="pathway">
    <text evidence="1">Lipid metabolism; fatty acid beta-oxidation.</text>
</comment>
<dbReference type="Proteomes" id="UP000007431">
    <property type="component" value="Unassembled WGS sequence"/>
</dbReference>
<keyword evidence="9" id="KW-1185">Reference proteome</keyword>
<dbReference type="VEuPathDB" id="FungiDB:SCHCODRAFT_02630839"/>
<dbReference type="PIRSF" id="PIRSF000105">
    <property type="entry name" value="HCDH"/>
    <property type="match status" value="1"/>
</dbReference>
<organism evidence="9">
    <name type="scientific">Schizophyllum commune (strain H4-8 / FGSC 9210)</name>
    <name type="common">Split gill fungus</name>
    <dbReference type="NCBI Taxonomy" id="578458"/>
    <lineage>
        <taxon>Eukaryota</taxon>
        <taxon>Fungi</taxon>
        <taxon>Dikarya</taxon>
        <taxon>Basidiomycota</taxon>
        <taxon>Agaricomycotina</taxon>
        <taxon>Agaricomycetes</taxon>
        <taxon>Agaricomycetidae</taxon>
        <taxon>Agaricales</taxon>
        <taxon>Schizophyllaceae</taxon>
        <taxon>Schizophyllum</taxon>
    </lineage>
</organism>
<evidence type="ECO:0000259" key="6">
    <source>
        <dbReference type="Pfam" id="PF00725"/>
    </source>
</evidence>
<protein>
    <recommendedName>
        <fullName evidence="10">3-hydroxybutyryl-CoA dehydrogenase</fullName>
    </recommendedName>
</protein>
<sequence length="304" mass="32468">MAATAHGIRTLGVLGAGQMGTGIAFVAALRAKVPVLLHDRSQDQITKGLALMDKLLDKDVNKGKIQSIDAKEARERVRPVGSSEGLKALRDVDMVVEAVSENLSLKEKIFASLAAELQPGAILASNTSSISITKIAAATIPQGSSAASEEGKHSAGRVVGLHFFNPVPVMKLVELISALQTHPETLERARSFAIDCGKTVTVSKDVPGFVSNALLMPFINEAIMCLEKGTATREDIDTTLKLGMNHPMGPLQLADFIGLDTCLAIQQTLYTGTGDSKYRPSILLERMVDAGWYGKKSGKGFYDY</sequence>
<dbReference type="InterPro" id="IPR008927">
    <property type="entry name" value="6-PGluconate_DH-like_C_sf"/>
</dbReference>
<dbReference type="HOGENOM" id="CLU_009834_2_0_1"/>
<comment type="similarity">
    <text evidence="2">Belongs to the 3-hydroxyacyl-CoA dehydrogenase family.</text>
</comment>
<dbReference type="SUPFAM" id="SSF48179">
    <property type="entry name" value="6-phosphogluconate dehydrogenase C-terminal domain-like"/>
    <property type="match status" value="1"/>
</dbReference>
<dbReference type="PANTHER" id="PTHR48075:SF5">
    <property type="entry name" value="3-HYDROXYBUTYRYL-COA DEHYDROGENASE"/>
    <property type="match status" value="1"/>
</dbReference>
<feature type="binding site" evidence="5">
    <location>
        <position position="101"/>
    </location>
    <ligand>
        <name>NAD(+)</name>
        <dbReference type="ChEBI" id="CHEBI:57540"/>
    </ligand>
</feature>
<feature type="site" description="Important for catalytic activity" evidence="4">
    <location>
        <position position="162"/>
    </location>
</feature>
<dbReference type="SUPFAM" id="SSF51735">
    <property type="entry name" value="NAD(P)-binding Rossmann-fold domains"/>
    <property type="match status" value="1"/>
</dbReference>
<evidence type="ECO:0000313" key="9">
    <source>
        <dbReference type="Proteomes" id="UP000007431"/>
    </source>
</evidence>
<feature type="binding site" evidence="5">
    <location>
        <begin position="15"/>
        <end position="20"/>
    </location>
    <ligand>
        <name>NAD(+)</name>
        <dbReference type="ChEBI" id="CHEBI:57540"/>
    </ligand>
</feature>
<dbReference type="GeneID" id="9588706"/>
<dbReference type="KEGG" id="scm:SCHCO_02630839"/>
<dbReference type="FunFam" id="3.40.50.720:FF:000009">
    <property type="entry name" value="Fatty oxidation complex, alpha subunit"/>
    <property type="match status" value="1"/>
</dbReference>
<evidence type="ECO:0000256" key="5">
    <source>
        <dbReference type="PIRSR" id="PIRSR000105-2"/>
    </source>
</evidence>
<dbReference type="PANTHER" id="PTHR48075">
    <property type="entry name" value="3-HYDROXYACYL-COA DEHYDROGENASE FAMILY PROTEIN"/>
    <property type="match status" value="1"/>
</dbReference>
<evidence type="ECO:0000256" key="1">
    <source>
        <dbReference type="ARBA" id="ARBA00005005"/>
    </source>
</evidence>
<dbReference type="Pfam" id="PF00725">
    <property type="entry name" value="3HCDH"/>
    <property type="match status" value="1"/>
</dbReference>
<evidence type="ECO:0000256" key="2">
    <source>
        <dbReference type="ARBA" id="ARBA00009463"/>
    </source>
</evidence>
<dbReference type="Pfam" id="PF02737">
    <property type="entry name" value="3HCDH_N"/>
    <property type="match status" value="1"/>
</dbReference>
<name>D8QA96_SCHCM</name>
<dbReference type="InterPro" id="IPR022694">
    <property type="entry name" value="3-OHacyl-CoA_DH"/>
</dbReference>
<dbReference type="AlphaFoldDB" id="D8QA96"/>
<gene>
    <name evidence="8" type="ORF">SCHCODRAFT_77841</name>
</gene>
<keyword evidence="5" id="KW-0520">NAD</keyword>
<dbReference type="GO" id="GO:0006631">
    <property type="term" value="P:fatty acid metabolic process"/>
    <property type="evidence" value="ECO:0007669"/>
    <property type="project" value="InterPro"/>
</dbReference>
<dbReference type="OrthoDB" id="5958943at2759"/>
<dbReference type="GO" id="GO:0070403">
    <property type="term" value="F:NAD+ binding"/>
    <property type="evidence" value="ECO:0007669"/>
    <property type="project" value="InterPro"/>
</dbReference>
<dbReference type="Gene3D" id="1.10.1040.10">
    <property type="entry name" value="N-(1-d-carboxylethyl)-l-norvaline Dehydrogenase, domain 2"/>
    <property type="match status" value="1"/>
</dbReference>
<proteinExistence type="inferred from homology"/>
<evidence type="ECO:0008006" key="10">
    <source>
        <dbReference type="Google" id="ProtNLM"/>
    </source>
</evidence>
<dbReference type="STRING" id="578458.D8QA96"/>
<feature type="binding site" evidence="5">
    <location>
        <position position="165"/>
    </location>
    <ligand>
        <name>NAD(+)</name>
        <dbReference type="ChEBI" id="CHEBI:57540"/>
    </ligand>
</feature>
<dbReference type="InterPro" id="IPR006176">
    <property type="entry name" value="3-OHacyl-CoA_DH_NAD-bd"/>
</dbReference>
<evidence type="ECO:0000313" key="8">
    <source>
        <dbReference type="EMBL" id="EFI95363.1"/>
    </source>
</evidence>
<feature type="domain" description="3-hydroxyacyl-CoA dehydrogenase C-terminal" evidence="6">
    <location>
        <begin position="208"/>
        <end position="304"/>
    </location>
</feature>
<accession>D8QA96</accession>
<dbReference type="Gene3D" id="3.40.50.720">
    <property type="entry name" value="NAD(P)-binding Rossmann-like Domain"/>
    <property type="match status" value="1"/>
</dbReference>
<dbReference type="GO" id="GO:0016616">
    <property type="term" value="F:oxidoreductase activity, acting on the CH-OH group of donors, NAD or NADP as acceptor"/>
    <property type="evidence" value="ECO:0007669"/>
    <property type="project" value="InterPro"/>
</dbReference>
<dbReference type="InterPro" id="IPR006108">
    <property type="entry name" value="3HC_DH_C"/>
</dbReference>
<dbReference type="InterPro" id="IPR013328">
    <property type="entry name" value="6PGD_dom2"/>
</dbReference>